<keyword evidence="3" id="KW-1185">Reference proteome</keyword>
<keyword evidence="1" id="KW-0472">Membrane</keyword>
<feature type="transmembrane region" description="Helical" evidence="1">
    <location>
        <begin position="39"/>
        <end position="72"/>
    </location>
</feature>
<dbReference type="RefSeq" id="WP_220103313.1">
    <property type="nucleotide sequence ID" value="NZ_JAHZSS010000005.1"/>
</dbReference>
<protein>
    <submittedName>
        <fullName evidence="2">Uncharacterized protein</fullName>
    </submittedName>
</protein>
<gene>
    <name evidence="2" type="ORF">K0504_06215</name>
</gene>
<reference evidence="2" key="1">
    <citation type="submission" date="2021-07" db="EMBL/GenBank/DDBJ databases">
        <title>Neiella marina sp. nov., isolated from the intestinal content of sea cucumber Apostichopus japonicus.</title>
        <authorList>
            <person name="Bai X."/>
        </authorList>
    </citation>
    <scope>NUCLEOTIDE SEQUENCE</scope>
    <source>
        <strain evidence="2">126</strain>
    </source>
</reference>
<name>A0ABS7EG02_9GAMM</name>
<keyword evidence="1" id="KW-1133">Transmembrane helix</keyword>
<sequence length="84" mass="9635">MLLNYVLAAFMLCCVLLLYVTNRHQILLANPISKRFRPLAYAGLALSLICWLLLLSFASALLMWFMVLMIGLMLMPMVSLKQER</sequence>
<accession>A0ABS7EG02</accession>
<proteinExistence type="predicted"/>
<dbReference type="Proteomes" id="UP001166251">
    <property type="component" value="Unassembled WGS sequence"/>
</dbReference>
<dbReference type="EMBL" id="JAHZSS010000005">
    <property type="protein sequence ID" value="MBW8190627.1"/>
    <property type="molecule type" value="Genomic_DNA"/>
</dbReference>
<evidence type="ECO:0000256" key="1">
    <source>
        <dbReference type="SAM" id="Phobius"/>
    </source>
</evidence>
<keyword evidence="1" id="KW-0812">Transmembrane</keyword>
<organism evidence="2 3">
    <name type="scientific">Neiella holothuriorum</name>
    <dbReference type="NCBI Taxonomy" id="2870530"/>
    <lineage>
        <taxon>Bacteria</taxon>
        <taxon>Pseudomonadati</taxon>
        <taxon>Pseudomonadota</taxon>
        <taxon>Gammaproteobacteria</taxon>
        <taxon>Alteromonadales</taxon>
        <taxon>Echinimonadaceae</taxon>
        <taxon>Neiella</taxon>
    </lineage>
</organism>
<comment type="caution">
    <text evidence="2">The sequence shown here is derived from an EMBL/GenBank/DDBJ whole genome shotgun (WGS) entry which is preliminary data.</text>
</comment>
<evidence type="ECO:0000313" key="2">
    <source>
        <dbReference type="EMBL" id="MBW8190627.1"/>
    </source>
</evidence>
<evidence type="ECO:0000313" key="3">
    <source>
        <dbReference type="Proteomes" id="UP001166251"/>
    </source>
</evidence>